<sequence length="355" mass="37686">MESRVRKALVPWVVVMVVAAGWVSSHQVSAGTPEWRLFRHGASLEVGARVVAFGERDIWAFGTRRAGEKSFGVTAARWDGDEWRDGGLPAGAGDATVDAGASSPSNLWLLGSGEDGARTVVRWDGRRWSAPSRLPAASVQKLLVLGEVEGWAFGEQSLHHTEAGWQVAELPMSVYAAGARSTEDIWVAGTVPDDDSRPLVGHYDGRKWTVTPLPQVAGASHWGLSGVTADASGVWITANISDDRAQTTRPVLIGRSADRWRVEEIAGLAGPWRDTAAALQDGRGGHWFLGTTDVSGYDPAPAHRSSAGTWTVRPVGRASGAAEFDTLTAIPGTAKLVASGRVDSTPGLFVHDTGR</sequence>
<name>A0A919R4Z3_9ACTN</name>
<keyword evidence="2" id="KW-1185">Reference proteome</keyword>
<gene>
    <name evidence="1" type="ORF">Sru01_47690</name>
</gene>
<protein>
    <submittedName>
        <fullName evidence="1">Uncharacterized protein</fullName>
    </submittedName>
</protein>
<organism evidence="1 2">
    <name type="scientific">Sphaerisporangium rufum</name>
    <dbReference type="NCBI Taxonomy" id="1381558"/>
    <lineage>
        <taxon>Bacteria</taxon>
        <taxon>Bacillati</taxon>
        <taxon>Actinomycetota</taxon>
        <taxon>Actinomycetes</taxon>
        <taxon>Streptosporangiales</taxon>
        <taxon>Streptosporangiaceae</taxon>
        <taxon>Sphaerisporangium</taxon>
    </lineage>
</organism>
<dbReference type="Proteomes" id="UP000655287">
    <property type="component" value="Unassembled WGS sequence"/>
</dbReference>
<evidence type="ECO:0000313" key="1">
    <source>
        <dbReference type="EMBL" id="GII79787.1"/>
    </source>
</evidence>
<comment type="caution">
    <text evidence="1">The sequence shown here is derived from an EMBL/GenBank/DDBJ whole genome shotgun (WGS) entry which is preliminary data.</text>
</comment>
<dbReference type="EMBL" id="BOOU01000063">
    <property type="protein sequence ID" value="GII79787.1"/>
    <property type="molecule type" value="Genomic_DNA"/>
</dbReference>
<dbReference type="AlphaFoldDB" id="A0A919R4Z3"/>
<evidence type="ECO:0000313" key="2">
    <source>
        <dbReference type="Proteomes" id="UP000655287"/>
    </source>
</evidence>
<reference evidence="1" key="1">
    <citation type="submission" date="2021-01" db="EMBL/GenBank/DDBJ databases">
        <title>Whole genome shotgun sequence of Sphaerisporangium rufum NBRC 109079.</title>
        <authorList>
            <person name="Komaki H."/>
            <person name="Tamura T."/>
        </authorList>
    </citation>
    <scope>NUCLEOTIDE SEQUENCE</scope>
    <source>
        <strain evidence="1">NBRC 109079</strain>
    </source>
</reference>
<accession>A0A919R4Z3</accession>
<proteinExistence type="predicted"/>